<dbReference type="EMBL" id="JAVBVO010000001">
    <property type="protein sequence ID" value="MDZ5757137.1"/>
    <property type="molecule type" value="Genomic_DNA"/>
</dbReference>
<keyword evidence="1" id="KW-0812">Transmembrane</keyword>
<keyword evidence="1" id="KW-0472">Membrane</keyword>
<evidence type="ECO:0000313" key="2">
    <source>
        <dbReference type="EMBL" id="MDZ5757137.1"/>
    </source>
</evidence>
<evidence type="ECO:0000313" key="3">
    <source>
        <dbReference type="Proteomes" id="UP001290462"/>
    </source>
</evidence>
<dbReference type="Proteomes" id="UP001290462">
    <property type="component" value="Unassembled WGS sequence"/>
</dbReference>
<evidence type="ECO:0000256" key="1">
    <source>
        <dbReference type="SAM" id="Phobius"/>
    </source>
</evidence>
<gene>
    <name evidence="2" type="ORF">RAK27_00530</name>
</gene>
<sequence length="58" mass="6262">MKRLIRNGLISVGAASIAVGATLITGAVAWYSSDLALKKLDNQSQSKTQCQCRKCKHK</sequence>
<feature type="transmembrane region" description="Helical" evidence="1">
    <location>
        <begin position="12"/>
        <end position="31"/>
    </location>
</feature>
<dbReference type="AlphaFoldDB" id="A0AAW9K025"/>
<keyword evidence="1" id="KW-1133">Transmembrane helix</keyword>
<comment type="caution">
    <text evidence="2">The sequence shown here is derived from an EMBL/GenBank/DDBJ whole genome shotgun (WGS) entry which is preliminary data.</text>
</comment>
<protein>
    <submittedName>
        <fullName evidence="2">Uncharacterized protein</fullName>
    </submittedName>
</protein>
<dbReference type="GeneID" id="83606728"/>
<organism evidence="2 3">
    <name type="scientific">Carnobacterium maltaromaticum</name>
    <name type="common">Carnobacterium piscicola</name>
    <dbReference type="NCBI Taxonomy" id="2751"/>
    <lineage>
        <taxon>Bacteria</taxon>
        <taxon>Bacillati</taxon>
        <taxon>Bacillota</taxon>
        <taxon>Bacilli</taxon>
        <taxon>Lactobacillales</taxon>
        <taxon>Carnobacteriaceae</taxon>
        <taxon>Carnobacterium</taxon>
    </lineage>
</organism>
<accession>A0AAW9K025</accession>
<dbReference type="RefSeq" id="WP_015075799.1">
    <property type="nucleotide sequence ID" value="NZ_BJOJ01000023.1"/>
</dbReference>
<reference evidence="2" key="1">
    <citation type="submission" date="2023-08" db="EMBL/GenBank/DDBJ databases">
        <title>Genomic characterization of piscicolin 126 produced by Carnobacterium maltaromaticum CM22 strain isolated from salmon (Salmo salar).</title>
        <authorList>
            <person name="Gonzalez-Gragera E."/>
            <person name="Garcia-Lopez J.D."/>
            <person name="Teso-Perez C."/>
            <person name="Gimenez-Hernandez I."/>
            <person name="Peralta-Sanchez J.M."/>
            <person name="Valdivia E."/>
            <person name="Montalban-Lopez M."/>
            <person name="Martin-Platero A.M."/>
            <person name="Banos A."/>
            <person name="Martinez-Bueno M."/>
        </authorList>
    </citation>
    <scope>NUCLEOTIDE SEQUENCE</scope>
    <source>
        <strain evidence="2">CM22</strain>
    </source>
</reference>
<name>A0AAW9K025_CARML</name>
<proteinExistence type="predicted"/>